<reference evidence="2" key="1">
    <citation type="submission" date="2023-05" db="EMBL/GenBank/DDBJ databases">
        <authorList>
            <person name="Stuckert A."/>
        </authorList>
    </citation>
    <scope>NUCLEOTIDE SEQUENCE</scope>
</reference>
<dbReference type="Proteomes" id="UP001162483">
    <property type="component" value="Unassembled WGS sequence"/>
</dbReference>
<organism evidence="2 3">
    <name type="scientific">Staurois parvus</name>
    <dbReference type="NCBI Taxonomy" id="386267"/>
    <lineage>
        <taxon>Eukaryota</taxon>
        <taxon>Metazoa</taxon>
        <taxon>Chordata</taxon>
        <taxon>Craniata</taxon>
        <taxon>Vertebrata</taxon>
        <taxon>Euteleostomi</taxon>
        <taxon>Amphibia</taxon>
        <taxon>Batrachia</taxon>
        <taxon>Anura</taxon>
        <taxon>Neobatrachia</taxon>
        <taxon>Ranoidea</taxon>
        <taxon>Ranidae</taxon>
        <taxon>Staurois</taxon>
    </lineage>
</organism>
<evidence type="ECO:0000313" key="3">
    <source>
        <dbReference type="Proteomes" id="UP001162483"/>
    </source>
</evidence>
<keyword evidence="3" id="KW-1185">Reference proteome</keyword>
<sequence length="78" mass="9026">MRHRLNHGRAGSQTAGSLVWILAGWYWLERIFAFSGFNYWSTASKRRSANDGAAEDREELEDGKQRREQLLQRTSLQG</sequence>
<protein>
    <submittedName>
        <fullName evidence="2">Uncharacterized protein</fullName>
    </submittedName>
</protein>
<evidence type="ECO:0000256" key="1">
    <source>
        <dbReference type="SAM" id="MobiDB-lite"/>
    </source>
</evidence>
<comment type="caution">
    <text evidence="2">The sequence shown here is derived from an EMBL/GenBank/DDBJ whole genome shotgun (WGS) entry which is preliminary data.</text>
</comment>
<proteinExistence type="predicted"/>
<evidence type="ECO:0000313" key="2">
    <source>
        <dbReference type="EMBL" id="CAI9552228.1"/>
    </source>
</evidence>
<gene>
    <name evidence="2" type="ORF">SPARVUS_LOCUS3850291</name>
</gene>
<name>A0ABN9BXP6_9NEOB</name>
<feature type="region of interest" description="Disordered" evidence="1">
    <location>
        <begin position="45"/>
        <end position="78"/>
    </location>
</feature>
<dbReference type="EMBL" id="CATNWA010006511">
    <property type="protein sequence ID" value="CAI9552228.1"/>
    <property type="molecule type" value="Genomic_DNA"/>
</dbReference>
<accession>A0ABN9BXP6</accession>